<dbReference type="PATRIC" id="fig|937777.3.peg.4228"/>
<dbReference type="Gene3D" id="1.20.1290.10">
    <property type="entry name" value="AhpD-like"/>
    <property type="match status" value="1"/>
</dbReference>
<keyword evidence="1" id="KW-0614">Plasmid</keyword>
<sequence>MKQFASWISVIPYEEATGKLKILYDRIKGPGNEIDNIMLTHSLRPHSMEGHMALYKNVLHHHGNSLPKWLLEVTGVYVSLLNGCEYCVEHHHAGLTRLLRDDDRAHAIREALENQTPEQVFEGKELAILRYARALTETPASLHRDSLADMRAAGMDDGEILEVNQVVSYFAYANRTVLGLGVTTQGDMLGLSPSDSDDPDNWSHG</sequence>
<evidence type="ECO:0000313" key="2">
    <source>
        <dbReference type="Proteomes" id="UP000010467"/>
    </source>
</evidence>
<accession>L0A8T9</accession>
<dbReference type="InterPro" id="IPR029032">
    <property type="entry name" value="AhpD-like"/>
</dbReference>
<geneLocation type="plasmid" evidence="1 2">
    <name>pDEIPE01</name>
</geneLocation>
<dbReference type="KEGG" id="dpd:Deipe_4199"/>
<dbReference type="OrthoDB" id="9808310at2"/>
<dbReference type="AlphaFoldDB" id="L0A8T9"/>
<dbReference type="EMBL" id="CP003383">
    <property type="protein sequence ID" value="AFZ69562.1"/>
    <property type="molecule type" value="Genomic_DNA"/>
</dbReference>
<name>L0A8T9_DEIPD</name>
<proteinExistence type="predicted"/>
<gene>
    <name evidence="1" type="ordered locus">Deipe_4199</name>
</gene>
<keyword evidence="2" id="KW-1185">Reference proteome</keyword>
<dbReference type="HOGENOM" id="CLU_082760_4_1_0"/>
<dbReference type="PANTHER" id="PTHR35446:SF2">
    <property type="entry name" value="CARBOXYMUCONOLACTONE DECARBOXYLASE-LIKE DOMAIN-CONTAINING PROTEIN"/>
    <property type="match status" value="1"/>
</dbReference>
<keyword evidence="1" id="KW-0560">Oxidoreductase</keyword>
<dbReference type="RefSeq" id="WP_015231463.1">
    <property type="nucleotide sequence ID" value="NC_019789.1"/>
</dbReference>
<dbReference type="SUPFAM" id="SSF69118">
    <property type="entry name" value="AhpD-like"/>
    <property type="match status" value="1"/>
</dbReference>
<protein>
    <submittedName>
        <fullName evidence="1">Putative peroxidase-related enzyme</fullName>
    </submittedName>
</protein>
<dbReference type="InterPro" id="IPR010195">
    <property type="entry name" value="Uncharacterised_peroxidase-rel"/>
</dbReference>
<keyword evidence="1" id="KW-0575">Peroxidase</keyword>
<dbReference type="GO" id="GO:0004601">
    <property type="term" value="F:peroxidase activity"/>
    <property type="evidence" value="ECO:0007669"/>
    <property type="project" value="UniProtKB-KW"/>
</dbReference>
<organism evidence="1 2">
    <name type="scientific">Deinococcus peraridilitoris (strain DSM 19664 / LMG 22246 / CIP 109416 / KR-200)</name>
    <dbReference type="NCBI Taxonomy" id="937777"/>
    <lineage>
        <taxon>Bacteria</taxon>
        <taxon>Thermotogati</taxon>
        <taxon>Deinococcota</taxon>
        <taxon>Deinococci</taxon>
        <taxon>Deinococcales</taxon>
        <taxon>Deinococcaceae</taxon>
        <taxon>Deinococcus</taxon>
    </lineage>
</organism>
<dbReference type="PANTHER" id="PTHR35446">
    <property type="entry name" value="SI:CH211-175M2.5"/>
    <property type="match status" value="1"/>
</dbReference>
<evidence type="ECO:0000313" key="1">
    <source>
        <dbReference type="EMBL" id="AFZ69562.1"/>
    </source>
</evidence>
<dbReference type="Proteomes" id="UP000010467">
    <property type="component" value="Plasmid pDEIPE01"/>
</dbReference>
<dbReference type="NCBIfam" id="TIGR01926">
    <property type="entry name" value="peroxid_rel"/>
    <property type="match status" value="1"/>
</dbReference>
<reference evidence="2" key="1">
    <citation type="submission" date="2012-03" db="EMBL/GenBank/DDBJ databases">
        <title>Complete sequence of plasmid 1 of Deinococcus peraridilitoris DSM 19664.</title>
        <authorList>
            <person name="Lucas S."/>
            <person name="Copeland A."/>
            <person name="Lapidus A."/>
            <person name="Glavina del Rio T."/>
            <person name="Dalin E."/>
            <person name="Tice H."/>
            <person name="Bruce D."/>
            <person name="Goodwin L."/>
            <person name="Pitluck S."/>
            <person name="Peters L."/>
            <person name="Mikhailova N."/>
            <person name="Lu M."/>
            <person name="Kyrpides N."/>
            <person name="Mavromatis K."/>
            <person name="Ivanova N."/>
            <person name="Brettin T."/>
            <person name="Detter J.C."/>
            <person name="Han C."/>
            <person name="Larimer F."/>
            <person name="Land M."/>
            <person name="Hauser L."/>
            <person name="Markowitz V."/>
            <person name="Cheng J.-F."/>
            <person name="Hugenholtz P."/>
            <person name="Woyke T."/>
            <person name="Wu D."/>
            <person name="Pukall R."/>
            <person name="Steenblock K."/>
            <person name="Brambilla E."/>
            <person name="Klenk H.-P."/>
            <person name="Eisen J.A."/>
        </authorList>
    </citation>
    <scope>NUCLEOTIDE SEQUENCE [LARGE SCALE GENOMIC DNA]</scope>
    <source>
        <strain evidence="2">DSM 19664 / LMG 22246 / CIP 109416 / KR-200</strain>
        <plasmid evidence="2">Plasmid pDEIPE01</plasmid>
    </source>
</reference>